<evidence type="ECO:0000256" key="1">
    <source>
        <dbReference type="SAM" id="MobiDB-lite"/>
    </source>
</evidence>
<dbReference type="SMART" id="SM00367">
    <property type="entry name" value="LRR_CC"/>
    <property type="match status" value="5"/>
</dbReference>
<comment type="caution">
    <text evidence="2">The sequence shown here is derived from an EMBL/GenBank/DDBJ whole genome shotgun (WGS) entry which is preliminary data.</text>
</comment>
<name>A0AAP0F4S1_9MAGN</name>
<feature type="compositionally biased region" description="Acidic residues" evidence="1">
    <location>
        <begin position="118"/>
        <end position="127"/>
    </location>
</feature>
<accession>A0AAP0F4S1</accession>
<feature type="compositionally biased region" description="Gly residues" evidence="1">
    <location>
        <begin position="79"/>
        <end position="88"/>
    </location>
</feature>
<evidence type="ECO:0000313" key="3">
    <source>
        <dbReference type="Proteomes" id="UP001419268"/>
    </source>
</evidence>
<organism evidence="2 3">
    <name type="scientific">Stephania cephalantha</name>
    <dbReference type="NCBI Taxonomy" id="152367"/>
    <lineage>
        <taxon>Eukaryota</taxon>
        <taxon>Viridiplantae</taxon>
        <taxon>Streptophyta</taxon>
        <taxon>Embryophyta</taxon>
        <taxon>Tracheophyta</taxon>
        <taxon>Spermatophyta</taxon>
        <taxon>Magnoliopsida</taxon>
        <taxon>Ranunculales</taxon>
        <taxon>Menispermaceae</taxon>
        <taxon>Menispermoideae</taxon>
        <taxon>Cissampelideae</taxon>
        <taxon>Stephania</taxon>
    </lineage>
</organism>
<dbReference type="Proteomes" id="UP001419268">
    <property type="component" value="Unassembled WGS sequence"/>
</dbReference>
<dbReference type="GO" id="GO:0031146">
    <property type="term" value="P:SCF-dependent proteasomal ubiquitin-dependent protein catabolic process"/>
    <property type="evidence" value="ECO:0007669"/>
    <property type="project" value="TreeGrafter"/>
</dbReference>
<keyword evidence="3" id="KW-1185">Reference proteome</keyword>
<protein>
    <submittedName>
        <fullName evidence="2">Uncharacterized protein</fullName>
    </submittedName>
</protein>
<dbReference type="InterPro" id="IPR032675">
    <property type="entry name" value="LRR_dom_sf"/>
</dbReference>
<feature type="compositionally biased region" description="Basic residues" evidence="1">
    <location>
        <begin position="61"/>
        <end position="70"/>
    </location>
</feature>
<dbReference type="Gene3D" id="3.80.10.10">
    <property type="entry name" value="Ribonuclease Inhibitor"/>
    <property type="match status" value="2"/>
</dbReference>
<sequence length="715" mass="78990">MTISPSRETNPNPQPPKTPQNPQFSPHTDVQETFDDDDQHQSKTPKKSPKPASNQREASHSPRRSARLKSRVLDDKDGGGGGGGGGGGSEKKRKFRVLGGSDSAEETGVVGSALDWNVGEEIDDEGVSEGGSAKGRKRRTRGSSGSRGGDDEKRIDVGGAENANAEVFEVDKDNESCSMELKDGIEDKDDLVCGEIRYSREEKGKGVMTEESETLIAEDRLSLDFDKMEQDAELLLATFFGMRREMIEKARKKIAIGMAKEKAENMKEMKEKFQKSARERAERFALGLDRGWRTAQPNISTSYKNKPTLLKIEWTPSNDRRRNCLVPSLLYLSASVLAKYSKFFSSFDGIPDLAKNIISQMLCQLLCDSQSMNDHVAELVFRGSPTEVRVMDCSWMKEEQITKILRGTLAKSENSMPSLVSISLRGALRLSDDGLAALVSSAPRLESINLEQCYLLTTSGISNMLVSLGSSVKELYLDDCRDIEAMLILPDLMELQNLEVLSLTSINTVCDYFVDGLVSRCGQTIKELFLANCSELTDDAVGTIAAFCCGLRSLDICNMYKLTDVAIDYLIHGWRSMEVLKLGYNSFSDEAIAALIQASGESLVELSLNKLTKVGPSTAISISRRCSRNLQFLDLSWCRNLTDDAMGIIADNCISLRLLKLFGCTQITRRFINGHSNPFVRILGLPMTPLLEHLNIADRHYGPLHYTVLPSSTES</sequence>
<proteinExistence type="predicted"/>
<evidence type="ECO:0000313" key="2">
    <source>
        <dbReference type="EMBL" id="KAK9101513.1"/>
    </source>
</evidence>
<dbReference type="PANTHER" id="PTHR13318:SF101">
    <property type="entry name" value="F-BOX_LRR PROTEIN"/>
    <property type="match status" value="1"/>
</dbReference>
<gene>
    <name evidence="2" type="ORF">Scep_024943</name>
</gene>
<reference evidence="2 3" key="1">
    <citation type="submission" date="2024-01" db="EMBL/GenBank/DDBJ databases">
        <title>Genome assemblies of Stephania.</title>
        <authorList>
            <person name="Yang L."/>
        </authorList>
    </citation>
    <scope>NUCLEOTIDE SEQUENCE [LARGE SCALE GENOMIC DNA]</scope>
    <source>
        <strain evidence="2">JXDWG</strain>
        <tissue evidence="2">Leaf</tissue>
    </source>
</reference>
<dbReference type="EMBL" id="JBBNAG010000010">
    <property type="protein sequence ID" value="KAK9101513.1"/>
    <property type="molecule type" value="Genomic_DNA"/>
</dbReference>
<dbReference type="InterPro" id="IPR006553">
    <property type="entry name" value="Leu-rich_rpt_Cys-con_subtyp"/>
</dbReference>
<dbReference type="AlphaFoldDB" id="A0AAP0F4S1"/>
<dbReference type="PANTHER" id="PTHR13318">
    <property type="entry name" value="PARTNER OF PAIRED, ISOFORM B-RELATED"/>
    <property type="match status" value="1"/>
</dbReference>
<feature type="region of interest" description="Disordered" evidence="1">
    <location>
        <begin position="1"/>
        <end position="160"/>
    </location>
</feature>
<dbReference type="SUPFAM" id="SSF52047">
    <property type="entry name" value="RNI-like"/>
    <property type="match status" value="1"/>
</dbReference>
<dbReference type="GO" id="GO:0019005">
    <property type="term" value="C:SCF ubiquitin ligase complex"/>
    <property type="evidence" value="ECO:0007669"/>
    <property type="project" value="TreeGrafter"/>
</dbReference>